<gene>
    <name evidence="1" type="ORF">MYCOZU2_06084</name>
</gene>
<dbReference type="AlphaFoldDB" id="A0A7U5S070"/>
<protein>
    <submittedName>
        <fullName evidence="1">Uncharacterized protein</fullName>
    </submittedName>
</protein>
<keyword evidence="1" id="KW-0614">Plasmid</keyword>
<evidence type="ECO:0000313" key="1">
    <source>
        <dbReference type="EMBL" id="ASL18429.1"/>
    </source>
</evidence>
<evidence type="ECO:0000313" key="2">
    <source>
        <dbReference type="Proteomes" id="UP000198286"/>
    </source>
</evidence>
<dbReference type="EMBL" id="CP015269">
    <property type="protein sequence ID" value="ASL18429.1"/>
    <property type="molecule type" value="Genomic_DNA"/>
</dbReference>
<sequence>MSTVVAGVLPAAVREGDDIAEQPFVEYLWSDLVARRNALSLWPEDIAPLLGIDLSRYREIEEGIFGYVSLRVINDVIAMEAFVAEEAERLVGGAPTEGTVVLHAVVDQETFTARYPQARTTRGTIYPVSLQYVAVGRAAAELSRRGRDVEVYRGQRHFDLTAARLAIGLGKNETAYLLGRNVKSYYTAERGAKPPGADTLDELQAIDDFIIDTAANLKVGIDDNGVNVVWILGDQQEFEKAYPQARGQRTGKPYPIRVLRIAAARRAHTLEVTGRPTRIATRSTATA</sequence>
<geneLocation type="plasmid" evidence="1 2">
    <name>unnamed 2</name>
</geneLocation>
<organism evidence="1 2">
    <name type="scientific">Mycobacterium intracellulare subsp. chimaera</name>
    <dbReference type="NCBI Taxonomy" id="222805"/>
    <lineage>
        <taxon>Bacteria</taxon>
        <taxon>Bacillati</taxon>
        <taxon>Actinomycetota</taxon>
        <taxon>Actinomycetes</taxon>
        <taxon>Mycobacteriales</taxon>
        <taxon>Mycobacteriaceae</taxon>
        <taxon>Mycobacterium</taxon>
        <taxon>Mycobacterium avium complex (MAC)</taxon>
    </lineage>
</organism>
<name>A0A7U5S070_MYCIT</name>
<reference evidence="1 2" key="1">
    <citation type="journal article" date="2017" name="Lancet Infect. Dis.">
        <title>Global outbreak of severe Mycobacterium chimaera disease after cardiac surgery: a molecular epidemiological study.</title>
        <authorList>
            <person name="van Ingen J."/>
            <person name="Kohl T."/>
            <person name="Kranzer K."/>
            <person name="Hasse B."/>
            <person name="Keller P."/>
            <person name="Szafranska A."/>
            <person name="Hillemann D."/>
            <person name="Chand M."/>
            <person name="Schreiber P."/>
            <person name="Sommerstein R."/>
            <person name="Berger C."/>
            <person name="Genoni M."/>
            <person name="Ruegg C."/>
            <person name="Troillet N."/>
            <person name="Widmer A.F."/>
            <person name="Becker S.L."/>
            <person name="Herrmann M."/>
            <person name="Eckmanns T."/>
            <person name="Haller S."/>
            <person name="Hoeller C."/>
            <person name="Debast S.B."/>
            <person name="Wolfhagen M.J."/>
            <person name="Hopman J."/>
            <person name="Kluytmans J."/>
            <person name="Langelaar M."/>
            <person name="Notermans D.W."/>
            <person name="ten Oever J."/>
            <person name="van den Barselaar P."/>
            <person name="Vonk A.B.A."/>
            <person name="Vos M.C."/>
            <person name="Ahmed N."/>
            <person name="Brown T."/>
            <person name="Crook D."/>
            <person name="Lamagni T."/>
            <person name="Phin N."/>
            <person name="Smith E.G."/>
            <person name="Zambon M."/>
            <person name="Serr A."/>
            <person name="Goetting T."/>
            <person name="Ebner W."/>
            <person name="Thuermer A."/>
            <person name="Utpatel C."/>
            <person name="Sproer C."/>
            <person name="Bunk B."/>
            <person name="Nubel U."/>
            <person name="Bloemberg G."/>
            <person name="Bottger E."/>
            <person name="Niemann S."/>
            <person name="Wagner D."/>
            <person name="Sax H."/>
        </authorList>
    </citation>
    <scope>NUCLEOTIDE SEQUENCE [LARGE SCALE GENOMIC DNA]</scope>
    <source>
        <strain evidence="1 2">ZUERICH-2</strain>
        <plasmid evidence="1 2">unnamed 2</plasmid>
    </source>
</reference>
<dbReference type="RefSeq" id="WP_089152622.1">
    <property type="nucleotide sequence ID" value="NZ_CP015269.1"/>
</dbReference>
<proteinExistence type="predicted"/>
<accession>A0A7U5S070</accession>
<dbReference type="Proteomes" id="UP000198286">
    <property type="component" value="Plasmid unnamed 2"/>
</dbReference>